<dbReference type="RefSeq" id="WP_183853646.1">
    <property type="nucleotide sequence ID" value="NZ_JACHOO010000002.1"/>
</dbReference>
<dbReference type="AlphaFoldDB" id="A0A7W9FK22"/>
<dbReference type="SUPFAM" id="SSF51604">
    <property type="entry name" value="Enolase C-terminal domain-like"/>
    <property type="match status" value="1"/>
</dbReference>
<dbReference type="InterPro" id="IPR018110">
    <property type="entry name" value="Mandel_Rmase/mucon_lact_enz_CS"/>
</dbReference>
<evidence type="ECO:0000313" key="3">
    <source>
        <dbReference type="EMBL" id="MBB5752201.1"/>
    </source>
</evidence>
<dbReference type="InterPro" id="IPR013342">
    <property type="entry name" value="Mandelate_racemase_C"/>
</dbReference>
<dbReference type="InterPro" id="IPR013341">
    <property type="entry name" value="Mandelate_racemase_N_dom"/>
</dbReference>
<gene>
    <name evidence="3" type="ORF">GGQ63_001253</name>
</gene>
<dbReference type="InterPro" id="IPR036849">
    <property type="entry name" value="Enolase-like_C_sf"/>
</dbReference>
<proteinExistence type="predicted"/>
<organism evidence="3 4">
    <name type="scientific">Prosthecomicrobium pneumaticum</name>
    <dbReference type="NCBI Taxonomy" id="81895"/>
    <lineage>
        <taxon>Bacteria</taxon>
        <taxon>Pseudomonadati</taxon>
        <taxon>Pseudomonadota</taxon>
        <taxon>Alphaproteobacteria</taxon>
        <taxon>Hyphomicrobiales</taxon>
        <taxon>Kaistiaceae</taxon>
        <taxon>Prosthecomicrobium</taxon>
    </lineage>
</organism>
<dbReference type="CDD" id="cd03316">
    <property type="entry name" value="MR_like"/>
    <property type="match status" value="1"/>
</dbReference>
<dbReference type="InterPro" id="IPR034593">
    <property type="entry name" value="DgoD-like"/>
</dbReference>
<sequence>MRITKVETIWFEAQPHAVWNAANPKARQALPNNLWVRIHTDSGLSGLGETYYLPRAVAAVIHDVYAPLLVGRDPRDIENHWQNLFSLVNFCGPMGAEMRAISAIDVALWDLLGQIAGLPIHTLLGGRSRDRIRLYNTCVGFGKYPDLDAWTNGRAGELAEDLLRQGITAMKVWPFDRFGPGLAGPENERGQTMVWGAVTAAGTLGHVISNEDLKAGIAVVEDIRRAVGDRMQIAIEGHCRWDLPSSVKIARALEPYDVLWLEEIMPPDNVDAFVRLKAQTTVPICESERVFTRFGFRPWIEKNAVDIVMMDLSWGGGLTEGRKVAAMADTYYLPFTCHDTIGPVALWAATHLMLHAPNGMIMETVRGYIDGWYDDVLEDRIPMIEGRLTLPDRPGLGTRLREDFTSRPNVRIEVTSEENLKAW</sequence>
<dbReference type="Proteomes" id="UP000523821">
    <property type="component" value="Unassembled WGS sequence"/>
</dbReference>
<dbReference type="SUPFAM" id="SSF54826">
    <property type="entry name" value="Enolase N-terminal domain-like"/>
    <property type="match status" value="1"/>
</dbReference>
<dbReference type="Pfam" id="PF02746">
    <property type="entry name" value="MR_MLE_N"/>
    <property type="match status" value="1"/>
</dbReference>
<keyword evidence="1" id="KW-0456">Lyase</keyword>
<dbReference type="EMBL" id="JACHOO010000002">
    <property type="protein sequence ID" value="MBB5752201.1"/>
    <property type="molecule type" value="Genomic_DNA"/>
</dbReference>
<accession>A0A7W9FK22</accession>
<dbReference type="PANTHER" id="PTHR48080">
    <property type="entry name" value="D-GALACTONATE DEHYDRATASE-RELATED"/>
    <property type="match status" value="1"/>
</dbReference>
<dbReference type="SFLD" id="SFLDS00001">
    <property type="entry name" value="Enolase"/>
    <property type="match status" value="1"/>
</dbReference>
<keyword evidence="4" id="KW-1185">Reference proteome</keyword>
<dbReference type="Pfam" id="PF13378">
    <property type="entry name" value="MR_MLE_C"/>
    <property type="match status" value="1"/>
</dbReference>
<protein>
    <submittedName>
        <fullName evidence="3">L-alanine-DL-glutamate epimerase-like enolase superfamily enzyme</fullName>
    </submittedName>
</protein>
<feature type="domain" description="Mandelate racemase/muconate lactonizing enzyme C-terminal" evidence="2">
    <location>
        <begin position="155"/>
        <end position="283"/>
    </location>
</feature>
<dbReference type="SFLD" id="SFLDG00179">
    <property type="entry name" value="mandelate_racemase"/>
    <property type="match status" value="1"/>
</dbReference>
<dbReference type="GO" id="GO:0000287">
    <property type="term" value="F:magnesium ion binding"/>
    <property type="evidence" value="ECO:0007669"/>
    <property type="project" value="UniProtKB-ARBA"/>
</dbReference>
<comment type="caution">
    <text evidence="3">The sequence shown here is derived from an EMBL/GenBank/DDBJ whole genome shotgun (WGS) entry which is preliminary data.</text>
</comment>
<dbReference type="PANTHER" id="PTHR48080:SF2">
    <property type="entry name" value="D-GALACTONATE DEHYDRATASE"/>
    <property type="match status" value="1"/>
</dbReference>
<evidence type="ECO:0000259" key="2">
    <source>
        <dbReference type="SMART" id="SM00922"/>
    </source>
</evidence>
<dbReference type="Gene3D" id="3.30.390.10">
    <property type="entry name" value="Enolase-like, N-terminal domain"/>
    <property type="match status" value="1"/>
</dbReference>
<dbReference type="SMART" id="SM00922">
    <property type="entry name" value="MR_MLE"/>
    <property type="match status" value="1"/>
</dbReference>
<dbReference type="Gene3D" id="3.20.20.120">
    <property type="entry name" value="Enolase-like C-terminal domain"/>
    <property type="match status" value="1"/>
</dbReference>
<reference evidence="3 4" key="1">
    <citation type="submission" date="2020-08" db="EMBL/GenBank/DDBJ databases">
        <title>Genomic Encyclopedia of Type Strains, Phase IV (KMG-IV): sequencing the most valuable type-strain genomes for metagenomic binning, comparative biology and taxonomic classification.</title>
        <authorList>
            <person name="Goeker M."/>
        </authorList>
    </citation>
    <scope>NUCLEOTIDE SEQUENCE [LARGE SCALE GENOMIC DNA]</scope>
    <source>
        <strain evidence="3 4">DSM 16268</strain>
    </source>
</reference>
<dbReference type="InterPro" id="IPR029017">
    <property type="entry name" value="Enolase-like_N"/>
</dbReference>
<name>A0A7W9FK22_9HYPH</name>
<dbReference type="GO" id="GO:0016829">
    <property type="term" value="F:lyase activity"/>
    <property type="evidence" value="ECO:0007669"/>
    <property type="project" value="UniProtKB-KW"/>
</dbReference>
<evidence type="ECO:0000256" key="1">
    <source>
        <dbReference type="ARBA" id="ARBA00023239"/>
    </source>
</evidence>
<dbReference type="PROSITE" id="PS00908">
    <property type="entry name" value="MR_MLE_1"/>
    <property type="match status" value="1"/>
</dbReference>
<evidence type="ECO:0000313" key="4">
    <source>
        <dbReference type="Proteomes" id="UP000523821"/>
    </source>
</evidence>
<dbReference type="GO" id="GO:0009063">
    <property type="term" value="P:amino acid catabolic process"/>
    <property type="evidence" value="ECO:0007669"/>
    <property type="project" value="InterPro"/>
</dbReference>
<dbReference type="InterPro" id="IPR029065">
    <property type="entry name" value="Enolase_C-like"/>
</dbReference>